<dbReference type="AlphaFoldDB" id="A0A2P8Q4J7"/>
<comment type="caution">
    <text evidence="2">The sequence shown here is derived from an EMBL/GenBank/DDBJ whole genome shotgun (WGS) entry which is preliminary data.</text>
</comment>
<feature type="compositionally biased region" description="Basic residues" evidence="1">
    <location>
        <begin position="1"/>
        <end position="37"/>
    </location>
</feature>
<reference evidence="2 3" key="1">
    <citation type="submission" date="2018-03" db="EMBL/GenBank/DDBJ databases">
        <title>Streptomyces dioscori sp. nov., a novel endophytic actinobacterium isolated from bulbil of Dioscorea bulbifera L.</title>
        <authorList>
            <person name="Zhikuan W."/>
        </authorList>
    </citation>
    <scope>NUCLEOTIDE SEQUENCE [LARGE SCALE GENOMIC DNA]</scope>
    <source>
        <strain evidence="2 3">A217</strain>
    </source>
</reference>
<accession>A0A2P8Q4J7</accession>
<dbReference type="Proteomes" id="UP000240429">
    <property type="component" value="Unassembled WGS sequence"/>
</dbReference>
<evidence type="ECO:0000313" key="3">
    <source>
        <dbReference type="Proteomes" id="UP000240429"/>
    </source>
</evidence>
<organism evidence="2 3">
    <name type="scientific">Streptomyces dioscori</name>
    <dbReference type="NCBI Taxonomy" id="2109333"/>
    <lineage>
        <taxon>Bacteria</taxon>
        <taxon>Bacillati</taxon>
        <taxon>Actinomycetota</taxon>
        <taxon>Actinomycetes</taxon>
        <taxon>Kitasatosporales</taxon>
        <taxon>Streptomycetaceae</taxon>
        <taxon>Streptomyces</taxon>
        <taxon>Streptomyces aurantiacus group</taxon>
    </lineage>
</organism>
<sequence length="76" mass="8448">MPGPVRRRGTRRPRSRLRPRLRPGSHPRPRQRPRPRPGSRPGQNASGSSAVRLRYGISCSASSSRDDASRPATPVR</sequence>
<feature type="region of interest" description="Disordered" evidence="1">
    <location>
        <begin position="1"/>
        <end position="76"/>
    </location>
</feature>
<name>A0A2P8Q4J7_9ACTN</name>
<protein>
    <submittedName>
        <fullName evidence="2">Uncharacterized protein</fullName>
    </submittedName>
</protein>
<proteinExistence type="predicted"/>
<gene>
    <name evidence="2" type="ORF">C6Y14_22510</name>
</gene>
<keyword evidence="3" id="KW-1185">Reference proteome</keyword>
<evidence type="ECO:0000313" key="2">
    <source>
        <dbReference type="EMBL" id="PSM41180.1"/>
    </source>
</evidence>
<dbReference type="EMBL" id="PYBJ01000015">
    <property type="protein sequence ID" value="PSM41180.1"/>
    <property type="molecule type" value="Genomic_DNA"/>
</dbReference>
<evidence type="ECO:0000256" key="1">
    <source>
        <dbReference type="SAM" id="MobiDB-lite"/>
    </source>
</evidence>